<dbReference type="AlphaFoldDB" id="A0AAE4FUY1"/>
<protein>
    <submittedName>
        <fullName evidence="1">Glycogen debranching protein</fullName>
    </submittedName>
</protein>
<keyword evidence="2" id="KW-1185">Reference proteome</keyword>
<dbReference type="EMBL" id="JAVMIP010000011">
    <property type="protein sequence ID" value="MDS3861355.1"/>
    <property type="molecule type" value="Genomic_DNA"/>
</dbReference>
<evidence type="ECO:0000313" key="1">
    <source>
        <dbReference type="EMBL" id="MDS3861355.1"/>
    </source>
</evidence>
<accession>A0AAE4FUY1</accession>
<dbReference type="RefSeq" id="WP_322878598.1">
    <property type="nucleotide sequence ID" value="NZ_JAVMIP010000011.1"/>
</dbReference>
<reference evidence="2" key="1">
    <citation type="submission" date="2023-07" db="EMBL/GenBank/DDBJ databases">
        <authorList>
            <person name="Luz R."/>
            <person name="Cordeiro R."/>
            <person name="Fonseca A."/>
            <person name="Goncalves V."/>
        </authorList>
    </citation>
    <scope>NUCLEOTIDE SEQUENCE [LARGE SCALE GENOMIC DNA]</scope>
    <source>
        <strain evidence="2">BACA0444</strain>
    </source>
</reference>
<organism evidence="1 2">
    <name type="scientific">Pseudocalidococcus azoricus BACA0444</name>
    <dbReference type="NCBI Taxonomy" id="2918990"/>
    <lineage>
        <taxon>Bacteria</taxon>
        <taxon>Bacillati</taxon>
        <taxon>Cyanobacteriota</taxon>
        <taxon>Cyanophyceae</taxon>
        <taxon>Acaryochloridales</taxon>
        <taxon>Thermosynechococcaceae</taxon>
        <taxon>Pseudocalidococcus</taxon>
        <taxon>Pseudocalidococcus azoricus</taxon>
    </lineage>
</organism>
<comment type="caution">
    <text evidence="1">The sequence shown here is derived from an EMBL/GenBank/DDBJ whole genome shotgun (WGS) entry which is preliminary data.</text>
</comment>
<name>A0AAE4FUY1_9CYAN</name>
<proteinExistence type="predicted"/>
<gene>
    <name evidence="1" type="ORF">RIF25_11100</name>
</gene>
<sequence length="74" mass="8290">MEQLSDTTIWVCEQLDPSGLLYACIACCDQAQGEECQHSFEENLTPEQKSAGWLTRLRTVKTWDDVPASALKLS</sequence>
<dbReference type="Proteomes" id="UP001268256">
    <property type="component" value="Unassembled WGS sequence"/>
</dbReference>
<evidence type="ECO:0000313" key="2">
    <source>
        <dbReference type="Proteomes" id="UP001268256"/>
    </source>
</evidence>